<evidence type="ECO:0000313" key="3">
    <source>
        <dbReference type="Proteomes" id="UP000230363"/>
    </source>
</evidence>
<accession>A0A2M7Q828</accession>
<keyword evidence="1" id="KW-1133">Transmembrane helix</keyword>
<proteinExistence type="predicted"/>
<feature type="transmembrane region" description="Helical" evidence="1">
    <location>
        <begin position="52"/>
        <end position="75"/>
    </location>
</feature>
<protein>
    <submittedName>
        <fullName evidence="2">Uncharacterized protein</fullName>
    </submittedName>
</protein>
<evidence type="ECO:0000313" key="2">
    <source>
        <dbReference type="EMBL" id="PIY59230.1"/>
    </source>
</evidence>
<feature type="transmembrane region" description="Helical" evidence="1">
    <location>
        <begin position="20"/>
        <end position="40"/>
    </location>
</feature>
<dbReference type="Proteomes" id="UP000230363">
    <property type="component" value="Unassembled WGS sequence"/>
</dbReference>
<evidence type="ECO:0000256" key="1">
    <source>
        <dbReference type="SAM" id="Phobius"/>
    </source>
</evidence>
<sequence length="100" mass="11579">MNEQILIDQTIDKFKLGKKWFWIGIVVAFIHALAGLIYGITLILEKDHRREGIIIIAFAIAWALFSYFVVGPWLLNWMTAKGLIIPKLNIQQVQFPQQLQ</sequence>
<dbReference type="EMBL" id="PFKZ01000107">
    <property type="protein sequence ID" value="PIY59230.1"/>
    <property type="molecule type" value="Genomic_DNA"/>
</dbReference>
<keyword evidence="1" id="KW-0812">Transmembrane</keyword>
<keyword evidence="1" id="KW-0472">Membrane</keyword>
<comment type="caution">
    <text evidence="2">The sequence shown here is derived from an EMBL/GenBank/DDBJ whole genome shotgun (WGS) entry which is preliminary data.</text>
</comment>
<organism evidence="2 3">
    <name type="scientific">Candidatus Wolfebacteria bacterium CG_4_10_14_0_8_um_filter_37_11</name>
    <dbReference type="NCBI Taxonomy" id="1975062"/>
    <lineage>
        <taxon>Bacteria</taxon>
        <taxon>Candidatus Wolfeibacteriota</taxon>
    </lineage>
</organism>
<dbReference type="AlphaFoldDB" id="A0A2M7Q828"/>
<gene>
    <name evidence="2" type="ORF">COY96_02900</name>
</gene>
<reference evidence="3" key="1">
    <citation type="submission" date="2017-09" db="EMBL/GenBank/DDBJ databases">
        <title>Depth-based differentiation of microbial function through sediment-hosted aquifers and enrichment of novel symbionts in the deep terrestrial subsurface.</title>
        <authorList>
            <person name="Probst A.J."/>
            <person name="Ladd B."/>
            <person name="Jarett J.K."/>
            <person name="Geller-Mcgrath D.E."/>
            <person name="Sieber C.M.K."/>
            <person name="Emerson J.B."/>
            <person name="Anantharaman K."/>
            <person name="Thomas B.C."/>
            <person name="Malmstrom R."/>
            <person name="Stieglmeier M."/>
            <person name="Klingl A."/>
            <person name="Woyke T."/>
            <person name="Ryan C.M."/>
            <person name="Banfield J.F."/>
        </authorList>
    </citation>
    <scope>NUCLEOTIDE SEQUENCE [LARGE SCALE GENOMIC DNA]</scope>
</reference>
<name>A0A2M7Q828_9BACT</name>